<evidence type="ECO:0000256" key="1">
    <source>
        <dbReference type="ARBA" id="ARBA00004141"/>
    </source>
</evidence>
<evidence type="ECO:0000313" key="7">
    <source>
        <dbReference type="EMBL" id="KAK0424129.1"/>
    </source>
</evidence>
<reference evidence="7" key="1">
    <citation type="submission" date="2023-06" db="EMBL/GenBank/DDBJ databases">
        <title>Genomic analysis of the entomopathogenic nematode Steinernema hermaphroditum.</title>
        <authorList>
            <person name="Schwarz E.M."/>
            <person name="Heppert J.K."/>
            <person name="Baniya A."/>
            <person name="Schwartz H.T."/>
            <person name="Tan C.-H."/>
            <person name="Antoshechkin I."/>
            <person name="Sternberg P.W."/>
            <person name="Goodrich-Blair H."/>
            <person name="Dillman A.R."/>
        </authorList>
    </citation>
    <scope>NUCLEOTIDE SEQUENCE</scope>
    <source>
        <strain evidence="7">PS9179</strain>
        <tissue evidence="7">Whole animal</tissue>
    </source>
</reference>
<dbReference type="PANTHER" id="PTHR31552">
    <property type="entry name" value="SERPENTINE RECEPTOR CLASS GAMMA"/>
    <property type="match status" value="1"/>
</dbReference>
<evidence type="ECO:0000256" key="2">
    <source>
        <dbReference type="ARBA" id="ARBA00005692"/>
    </source>
</evidence>
<evidence type="ECO:0000256" key="3">
    <source>
        <dbReference type="ARBA" id="ARBA00022692"/>
    </source>
</evidence>
<comment type="similarity">
    <text evidence="2 6">Belongs to the nematode receptor-like protein srg family.</text>
</comment>
<feature type="transmembrane region" description="Helical" evidence="6">
    <location>
        <begin position="212"/>
        <end position="234"/>
    </location>
</feature>
<organism evidence="7 8">
    <name type="scientific">Steinernema hermaphroditum</name>
    <dbReference type="NCBI Taxonomy" id="289476"/>
    <lineage>
        <taxon>Eukaryota</taxon>
        <taxon>Metazoa</taxon>
        <taxon>Ecdysozoa</taxon>
        <taxon>Nematoda</taxon>
        <taxon>Chromadorea</taxon>
        <taxon>Rhabditida</taxon>
        <taxon>Tylenchina</taxon>
        <taxon>Panagrolaimomorpha</taxon>
        <taxon>Strongyloidoidea</taxon>
        <taxon>Steinernematidae</taxon>
        <taxon>Steinernema</taxon>
    </lineage>
</organism>
<name>A0AA39M880_9BILA</name>
<feature type="transmembrane region" description="Helical" evidence="6">
    <location>
        <begin position="42"/>
        <end position="64"/>
    </location>
</feature>
<evidence type="ECO:0000256" key="5">
    <source>
        <dbReference type="ARBA" id="ARBA00023136"/>
    </source>
</evidence>
<dbReference type="GO" id="GO:0007606">
    <property type="term" value="P:sensory perception of chemical stimulus"/>
    <property type="evidence" value="ECO:0007669"/>
    <property type="project" value="UniProtKB-UniRule"/>
</dbReference>
<feature type="transmembrane region" description="Helical" evidence="6">
    <location>
        <begin position="246"/>
        <end position="267"/>
    </location>
</feature>
<keyword evidence="4 6" id="KW-1133">Transmembrane helix</keyword>
<dbReference type="InterPro" id="IPR000609">
    <property type="entry name" value="7TM_GPCR_serpentine_rcpt_Srg"/>
</dbReference>
<dbReference type="GO" id="GO:0016020">
    <property type="term" value="C:membrane"/>
    <property type="evidence" value="ECO:0007669"/>
    <property type="project" value="UniProtKB-SubCell"/>
</dbReference>
<feature type="transmembrane region" description="Helical" evidence="6">
    <location>
        <begin position="131"/>
        <end position="155"/>
    </location>
</feature>
<feature type="transmembrane region" description="Helical" evidence="6">
    <location>
        <begin position="84"/>
        <end position="110"/>
    </location>
</feature>
<dbReference type="AlphaFoldDB" id="A0AA39M880"/>
<feature type="transmembrane region" description="Helical" evidence="6">
    <location>
        <begin position="12"/>
        <end position="30"/>
    </location>
</feature>
<keyword evidence="5 6" id="KW-0472">Membrane</keyword>
<keyword evidence="8" id="KW-1185">Reference proteome</keyword>
<gene>
    <name evidence="7" type="ORF">QR680_008506</name>
</gene>
<proteinExistence type="inferred from homology"/>
<dbReference type="GO" id="GO:0004888">
    <property type="term" value="F:transmembrane signaling receptor activity"/>
    <property type="evidence" value="ECO:0007669"/>
    <property type="project" value="InterPro"/>
</dbReference>
<comment type="caution">
    <text evidence="7">The sequence shown here is derived from an EMBL/GenBank/DDBJ whole genome shotgun (WGS) entry which is preliminary data.</text>
</comment>
<dbReference type="EMBL" id="JAUCMV010000001">
    <property type="protein sequence ID" value="KAK0424129.1"/>
    <property type="molecule type" value="Genomic_DNA"/>
</dbReference>
<comment type="subcellular location">
    <subcellularLocation>
        <location evidence="1">Membrane</location>
        <topology evidence="1">Multi-pass membrane protein</topology>
    </subcellularLocation>
</comment>
<dbReference type="Pfam" id="PF02118">
    <property type="entry name" value="Srg"/>
    <property type="match status" value="2"/>
</dbReference>
<protein>
    <recommendedName>
        <fullName evidence="6">Serpentine receptor class gamma</fullName>
    </recommendedName>
</protein>
<keyword evidence="3 6" id="KW-0812">Transmembrane</keyword>
<comment type="caution">
    <text evidence="6">Lacks conserved residue(s) required for the propagation of feature annotation.</text>
</comment>
<dbReference type="PANTHER" id="PTHR31552:SF8">
    <property type="entry name" value="SERPENTINE RECEPTOR CLASS GAMMA"/>
    <property type="match status" value="1"/>
</dbReference>
<accession>A0AA39M880</accession>
<feature type="transmembrane region" description="Helical" evidence="6">
    <location>
        <begin position="279"/>
        <end position="298"/>
    </location>
</feature>
<feature type="transmembrane region" description="Helical" evidence="6">
    <location>
        <begin position="175"/>
        <end position="200"/>
    </location>
</feature>
<evidence type="ECO:0000256" key="6">
    <source>
        <dbReference type="RuleBase" id="RU280813"/>
    </source>
</evidence>
<dbReference type="Proteomes" id="UP001175271">
    <property type="component" value="Unassembled WGS sequence"/>
</dbReference>
<evidence type="ECO:0000256" key="4">
    <source>
        <dbReference type="ARBA" id="ARBA00022989"/>
    </source>
</evidence>
<evidence type="ECO:0000313" key="8">
    <source>
        <dbReference type="Proteomes" id="UP001175271"/>
    </source>
</evidence>
<sequence length="443" mass="50888">MNAEVARLSVSLLYGVPSLVLYATVLVQLFRPKHKKHFDNPFFKLCFLIGVVECIGYLEFYLFFTLPTYSLFSKLYGSLLFSPSAFTTTIYFLNYFLGYLQLFGSCFLTFNRFTSVVFPLKHDKIWRAEMNLFFVALMIFAVQSIHGLHQVLIYISMAKKNTARSSELRTMSTEIVPLIVSLLYGVPSMILYIVILLQIVRPKHKKRFGNPFFRLYFLIGVVDCLGYVNSYIFITLPTYSFFSSFYGSSVFAPSPLTTAIYFAAYLLGNLQLFGNCFLTFNQMWNPIILLLLTLLPIIDAEKDLYHRVDDANCEFYSSLEKRTRCLGHIEMTIAEDFCSLIARRGTAISKQIYAVSRCANKCMINEIKAYVEGEHEHYGHFDNIRCKYLENLSRRAFILCHRNCGLCSISQAHLFSEAPVNFEDVCLLNGGHAQHRAFNAPTY</sequence>